<protein>
    <recommendedName>
        <fullName evidence="4">Ig-like domain-containing protein</fullName>
    </recommendedName>
</protein>
<dbReference type="EMBL" id="DXCH01000122">
    <property type="protein sequence ID" value="HIZ07146.1"/>
    <property type="molecule type" value="Genomic_DNA"/>
</dbReference>
<reference evidence="2" key="2">
    <citation type="submission" date="2021-04" db="EMBL/GenBank/DDBJ databases">
        <authorList>
            <person name="Gilroy R."/>
        </authorList>
    </citation>
    <scope>NUCLEOTIDE SEQUENCE</scope>
    <source>
        <strain evidence="2">CHK192-9172</strain>
    </source>
</reference>
<gene>
    <name evidence="2" type="ORF">IAA08_04330</name>
</gene>
<evidence type="ECO:0008006" key="4">
    <source>
        <dbReference type="Google" id="ProtNLM"/>
    </source>
</evidence>
<organism evidence="2 3">
    <name type="scientific">Candidatus Eubacterium avistercoris</name>
    <dbReference type="NCBI Taxonomy" id="2838567"/>
    <lineage>
        <taxon>Bacteria</taxon>
        <taxon>Bacillati</taxon>
        <taxon>Bacillota</taxon>
        <taxon>Clostridia</taxon>
        <taxon>Eubacteriales</taxon>
        <taxon>Eubacteriaceae</taxon>
        <taxon>Eubacterium</taxon>
    </lineage>
</organism>
<dbReference type="Proteomes" id="UP000824024">
    <property type="component" value="Unassembled WGS sequence"/>
</dbReference>
<name>A0A9D2D2B2_9FIRM</name>
<evidence type="ECO:0000313" key="2">
    <source>
        <dbReference type="EMBL" id="HIZ07146.1"/>
    </source>
</evidence>
<comment type="caution">
    <text evidence="2">The sequence shown here is derived from an EMBL/GenBank/DDBJ whole genome shotgun (WGS) entry which is preliminary data.</text>
</comment>
<reference evidence="2" key="1">
    <citation type="journal article" date="2021" name="PeerJ">
        <title>Extensive microbial diversity within the chicken gut microbiome revealed by metagenomics and culture.</title>
        <authorList>
            <person name="Gilroy R."/>
            <person name="Ravi A."/>
            <person name="Getino M."/>
            <person name="Pursley I."/>
            <person name="Horton D.L."/>
            <person name="Alikhan N.F."/>
            <person name="Baker D."/>
            <person name="Gharbi K."/>
            <person name="Hall N."/>
            <person name="Watson M."/>
            <person name="Adriaenssens E.M."/>
            <person name="Foster-Nyarko E."/>
            <person name="Jarju S."/>
            <person name="Secka A."/>
            <person name="Antonio M."/>
            <person name="Oren A."/>
            <person name="Chaudhuri R.R."/>
            <person name="La Ragione R."/>
            <person name="Hildebrand F."/>
            <person name="Pallen M.J."/>
        </authorList>
    </citation>
    <scope>NUCLEOTIDE SEQUENCE</scope>
    <source>
        <strain evidence="2">CHK192-9172</strain>
    </source>
</reference>
<accession>A0A9D2D2B2</accession>
<feature type="chain" id="PRO_5039645456" description="Ig-like domain-containing protein" evidence="1">
    <location>
        <begin position="37"/>
        <end position="136"/>
    </location>
</feature>
<sequence length="136" mass="15143">MRKERTARKAINRKRFLAVILICALAAGVPAISVQAAKLKTVTCNLSLQKKSAKASCTVIGTGYDRLYVNLCLQKYKNKKWVTIKSQTANTRKASLSVKRSGQVSKGRFRARASVTVQKGKKKQTHVYYSSVRTVH</sequence>
<keyword evidence="1" id="KW-0732">Signal</keyword>
<proteinExistence type="predicted"/>
<dbReference type="AlphaFoldDB" id="A0A9D2D2B2"/>
<evidence type="ECO:0000313" key="3">
    <source>
        <dbReference type="Proteomes" id="UP000824024"/>
    </source>
</evidence>
<feature type="signal peptide" evidence="1">
    <location>
        <begin position="1"/>
        <end position="36"/>
    </location>
</feature>
<evidence type="ECO:0000256" key="1">
    <source>
        <dbReference type="SAM" id="SignalP"/>
    </source>
</evidence>